<proteinExistence type="predicted"/>
<dbReference type="KEGG" id="aten:116308731"/>
<feature type="non-terminal residue" evidence="2">
    <location>
        <position position="204"/>
    </location>
</feature>
<dbReference type="InterPro" id="IPR029063">
    <property type="entry name" value="SAM-dependent_MTases_sf"/>
</dbReference>
<dbReference type="SUPFAM" id="SSF53335">
    <property type="entry name" value="S-adenosyl-L-methionine-dependent methyltransferases"/>
    <property type="match status" value="1"/>
</dbReference>
<dbReference type="Proteomes" id="UP000515163">
    <property type="component" value="Unplaced"/>
</dbReference>
<dbReference type="Gene3D" id="3.40.50.150">
    <property type="entry name" value="Vaccinia Virus protein VP39"/>
    <property type="match status" value="1"/>
</dbReference>
<dbReference type="Pfam" id="PF03492">
    <property type="entry name" value="Methyltransf_7"/>
    <property type="match status" value="1"/>
</dbReference>
<dbReference type="AlphaFoldDB" id="A0A6P8J4U2"/>
<dbReference type="InParanoid" id="A0A6P8J4U2"/>
<reference evidence="2" key="1">
    <citation type="submission" date="2025-08" db="UniProtKB">
        <authorList>
            <consortium name="RefSeq"/>
        </authorList>
    </citation>
    <scope>IDENTIFICATION</scope>
    <source>
        <tissue evidence="2">Tentacle</tissue>
    </source>
</reference>
<sequence length="204" mass="22638">MEEIKFSDPHSHAPYGKDGSGYYSTNVLACYDVNELAINLMLKAARSIPVDSNSSVFTLVDYGAADGGTSMPLVYACVKELRKKYGDELAIHVIYEDQPINDFKSLFMLLQGLIPGPPSFHVDFPNVFVTASGTSFYSQCVPNNSVTIGFSGTAFHWLRDKPCDITDATSYVASTVPEVKQKYREQAEKDWELILMKRAAELMP</sequence>
<evidence type="ECO:0000313" key="1">
    <source>
        <dbReference type="Proteomes" id="UP000515163"/>
    </source>
</evidence>
<dbReference type="GO" id="GO:0032259">
    <property type="term" value="P:methylation"/>
    <property type="evidence" value="ECO:0007669"/>
    <property type="project" value="UniProtKB-KW"/>
</dbReference>
<keyword evidence="2" id="KW-0489">Methyltransferase</keyword>
<keyword evidence="2" id="KW-0808">Transferase</keyword>
<protein>
    <submittedName>
        <fullName evidence="2">Probable S-adenosylmethionine-dependent methyltransferase At5g38100</fullName>
    </submittedName>
</protein>
<accession>A0A6P8J4U2</accession>
<keyword evidence="1" id="KW-1185">Reference proteome</keyword>
<dbReference type="RefSeq" id="XP_031575071.1">
    <property type="nucleotide sequence ID" value="XM_031719211.1"/>
</dbReference>
<organism evidence="1 2">
    <name type="scientific">Actinia tenebrosa</name>
    <name type="common">Australian red waratah sea anemone</name>
    <dbReference type="NCBI Taxonomy" id="6105"/>
    <lineage>
        <taxon>Eukaryota</taxon>
        <taxon>Metazoa</taxon>
        <taxon>Cnidaria</taxon>
        <taxon>Anthozoa</taxon>
        <taxon>Hexacorallia</taxon>
        <taxon>Actiniaria</taxon>
        <taxon>Actiniidae</taxon>
        <taxon>Actinia</taxon>
    </lineage>
</organism>
<dbReference type="GO" id="GO:0008168">
    <property type="term" value="F:methyltransferase activity"/>
    <property type="evidence" value="ECO:0007669"/>
    <property type="project" value="UniProtKB-KW"/>
</dbReference>
<evidence type="ECO:0000313" key="2">
    <source>
        <dbReference type="RefSeq" id="XP_031575071.1"/>
    </source>
</evidence>
<gene>
    <name evidence="2" type="primary">LOC116308731</name>
</gene>
<dbReference type="InterPro" id="IPR005299">
    <property type="entry name" value="MeTrfase_7"/>
</dbReference>
<name>A0A6P8J4U2_ACTTE</name>
<dbReference type="OrthoDB" id="1890922at2759"/>
<dbReference type="GeneID" id="116308731"/>
<dbReference type="PANTHER" id="PTHR31009">
    <property type="entry name" value="S-ADENOSYL-L-METHIONINE:CARBOXYL METHYLTRANSFERASE FAMILY PROTEIN"/>
    <property type="match status" value="1"/>
</dbReference>